<sequence length="107" mass="11501">MKDIMGMMGKMQEMQEKMSQMQEEIENSLVEGSAGGDMVKISLSGKGELKALSIDPSLLNPDEAEILEDLLIAAHSDALGRADAIKAEKMQDITAGLPIPPGMKLPF</sequence>
<dbReference type="PANTHER" id="PTHR33449:SF1">
    <property type="entry name" value="NUCLEOID-ASSOCIATED PROTEIN YBAB"/>
    <property type="match status" value="1"/>
</dbReference>
<name>A0A3B0TP12_9ZZZZ</name>
<dbReference type="SUPFAM" id="SSF82607">
    <property type="entry name" value="YbaB-like"/>
    <property type="match status" value="1"/>
</dbReference>
<evidence type="ECO:0000256" key="1">
    <source>
        <dbReference type="ARBA" id="ARBA00023125"/>
    </source>
</evidence>
<evidence type="ECO:0000313" key="3">
    <source>
        <dbReference type="EMBL" id="VAW17973.1"/>
    </source>
</evidence>
<feature type="coiled-coil region" evidence="2">
    <location>
        <begin position="4"/>
        <end position="31"/>
    </location>
</feature>
<keyword evidence="1" id="KW-0238">DNA-binding</keyword>
<dbReference type="AlphaFoldDB" id="A0A3B0TP12"/>
<proteinExistence type="inferred from homology"/>
<dbReference type="NCBIfam" id="TIGR00103">
    <property type="entry name" value="DNA_YbaB_EbfC"/>
    <property type="match status" value="1"/>
</dbReference>
<gene>
    <name evidence="3" type="ORF">MNBD_ALPHA11-1155</name>
</gene>
<dbReference type="InterPro" id="IPR036894">
    <property type="entry name" value="YbaB-like_sf"/>
</dbReference>
<dbReference type="HAMAP" id="MF_00274">
    <property type="entry name" value="DNA_YbaB_EbfC"/>
    <property type="match status" value="1"/>
</dbReference>
<dbReference type="EMBL" id="UOEQ01000157">
    <property type="protein sequence ID" value="VAW17973.1"/>
    <property type="molecule type" value="Genomic_DNA"/>
</dbReference>
<dbReference type="PIRSF" id="PIRSF004555">
    <property type="entry name" value="UCP004555"/>
    <property type="match status" value="1"/>
</dbReference>
<reference evidence="3" key="1">
    <citation type="submission" date="2018-06" db="EMBL/GenBank/DDBJ databases">
        <authorList>
            <person name="Zhirakovskaya E."/>
        </authorList>
    </citation>
    <scope>NUCLEOTIDE SEQUENCE</scope>
</reference>
<dbReference type="Gene3D" id="3.30.1310.10">
    <property type="entry name" value="Nucleoid-associated protein YbaB-like domain"/>
    <property type="match status" value="1"/>
</dbReference>
<dbReference type="GO" id="GO:0005829">
    <property type="term" value="C:cytosol"/>
    <property type="evidence" value="ECO:0007669"/>
    <property type="project" value="TreeGrafter"/>
</dbReference>
<organism evidence="3">
    <name type="scientific">hydrothermal vent metagenome</name>
    <dbReference type="NCBI Taxonomy" id="652676"/>
    <lineage>
        <taxon>unclassified sequences</taxon>
        <taxon>metagenomes</taxon>
        <taxon>ecological metagenomes</taxon>
    </lineage>
</organism>
<dbReference type="GO" id="GO:0003677">
    <property type="term" value="F:DNA binding"/>
    <property type="evidence" value="ECO:0007669"/>
    <property type="project" value="UniProtKB-KW"/>
</dbReference>
<dbReference type="PANTHER" id="PTHR33449">
    <property type="entry name" value="NUCLEOID-ASSOCIATED PROTEIN YBAB"/>
    <property type="match status" value="1"/>
</dbReference>
<dbReference type="InterPro" id="IPR004401">
    <property type="entry name" value="YbaB/EbfC"/>
</dbReference>
<protein>
    <submittedName>
        <fullName evidence="3">Nucleoid-associated protein YaaK</fullName>
    </submittedName>
</protein>
<evidence type="ECO:0000256" key="2">
    <source>
        <dbReference type="SAM" id="Coils"/>
    </source>
</evidence>
<accession>A0A3B0TP12</accession>
<keyword evidence="2" id="KW-0175">Coiled coil</keyword>
<dbReference type="Pfam" id="PF02575">
    <property type="entry name" value="YbaB_DNA_bd"/>
    <property type="match status" value="1"/>
</dbReference>